<dbReference type="EMBL" id="KV442026">
    <property type="protein sequence ID" value="OAQ32161.1"/>
    <property type="molecule type" value="Genomic_DNA"/>
</dbReference>
<reference evidence="1 2" key="1">
    <citation type="submission" date="2016-05" db="EMBL/GenBank/DDBJ databases">
        <title>Genome sequencing reveals origins of a unique bacterial endosymbiosis in the earliest lineages of terrestrial Fungi.</title>
        <authorList>
            <consortium name="DOE Joint Genome Institute"/>
            <person name="Uehling J."/>
            <person name="Gryganskyi A."/>
            <person name="Hameed K."/>
            <person name="Tschaplinski T."/>
            <person name="Misztal P."/>
            <person name="Wu S."/>
            <person name="Desiro A."/>
            <person name="Vande Pol N."/>
            <person name="Du Z.-Y."/>
            <person name="Zienkiewicz A."/>
            <person name="Zienkiewicz K."/>
            <person name="Morin E."/>
            <person name="Tisserant E."/>
            <person name="Splivallo R."/>
            <person name="Hainaut M."/>
            <person name="Henrissat B."/>
            <person name="Ohm R."/>
            <person name="Kuo A."/>
            <person name="Yan J."/>
            <person name="Lipzen A."/>
            <person name="Nolan M."/>
            <person name="Labutti K."/>
            <person name="Barry K."/>
            <person name="Goldstein A."/>
            <person name="Labbe J."/>
            <person name="Schadt C."/>
            <person name="Tuskan G."/>
            <person name="Grigoriev I."/>
            <person name="Martin F."/>
            <person name="Vilgalys R."/>
            <person name="Bonito G."/>
        </authorList>
    </citation>
    <scope>NUCLEOTIDE SEQUENCE [LARGE SCALE GENOMIC DNA]</scope>
    <source>
        <strain evidence="1 2">AG-77</strain>
    </source>
</reference>
<gene>
    <name evidence="1" type="ORF">K457DRAFT_135496</name>
</gene>
<evidence type="ECO:0000313" key="1">
    <source>
        <dbReference type="EMBL" id="OAQ32161.1"/>
    </source>
</evidence>
<keyword evidence="2" id="KW-1185">Reference proteome</keyword>
<sequence length="92" mass="10034">MNSTHTNKFTLTLVLCSLSLLLGYVPNYLLAALSPLVIITHHYPVPVFSYSYQCSSPLCVSNVPQHKLTNNPFWALLFVAAAAAAVEPNCLV</sequence>
<evidence type="ECO:0000313" key="2">
    <source>
        <dbReference type="Proteomes" id="UP000078512"/>
    </source>
</evidence>
<dbReference type="AlphaFoldDB" id="A0A197K632"/>
<accession>A0A197K632</accession>
<organism evidence="1 2">
    <name type="scientific">Linnemannia elongata AG-77</name>
    <dbReference type="NCBI Taxonomy" id="1314771"/>
    <lineage>
        <taxon>Eukaryota</taxon>
        <taxon>Fungi</taxon>
        <taxon>Fungi incertae sedis</taxon>
        <taxon>Mucoromycota</taxon>
        <taxon>Mortierellomycotina</taxon>
        <taxon>Mortierellomycetes</taxon>
        <taxon>Mortierellales</taxon>
        <taxon>Mortierellaceae</taxon>
        <taxon>Linnemannia</taxon>
    </lineage>
</organism>
<name>A0A197K632_9FUNG</name>
<protein>
    <submittedName>
        <fullName evidence="1">Uncharacterized protein</fullName>
    </submittedName>
</protein>
<dbReference type="Proteomes" id="UP000078512">
    <property type="component" value="Unassembled WGS sequence"/>
</dbReference>
<proteinExistence type="predicted"/>